<dbReference type="Gene3D" id="1.20.1270.370">
    <property type="match status" value="1"/>
</dbReference>
<organism evidence="4 5">
    <name type="scientific">Acetobacterium fimetarium</name>
    <dbReference type="NCBI Taxonomy" id="52691"/>
    <lineage>
        <taxon>Bacteria</taxon>
        <taxon>Bacillati</taxon>
        <taxon>Bacillota</taxon>
        <taxon>Clostridia</taxon>
        <taxon>Eubacteriales</taxon>
        <taxon>Eubacteriaceae</taxon>
        <taxon>Acetobacterium</taxon>
    </lineage>
</organism>
<proteinExistence type="inferred from homology"/>
<keyword evidence="3" id="KW-0408">Iron</keyword>
<dbReference type="PANTHER" id="PTHR30548">
    <property type="entry name" value="2-HYDROXYGLUTARYL-COA DEHYDRATASE, D-COMPONENT-RELATED"/>
    <property type="match status" value="1"/>
</dbReference>
<gene>
    <name evidence="4" type="ORF">GH808_02465</name>
</gene>
<dbReference type="Proteomes" id="UP000603234">
    <property type="component" value="Unassembled WGS sequence"/>
</dbReference>
<evidence type="ECO:0000256" key="1">
    <source>
        <dbReference type="ARBA" id="ARBA00001966"/>
    </source>
</evidence>
<accession>A0ABR6WSG5</accession>
<reference evidence="4 5" key="1">
    <citation type="journal article" date="2020" name="mSystems">
        <title>Defining Genomic and Predicted Metabolic Features of the Acetobacterium Genus.</title>
        <authorList>
            <person name="Ross D.E."/>
            <person name="Marshall C.W."/>
            <person name="Gulliver D."/>
            <person name="May H.D."/>
            <person name="Norman R.S."/>
        </authorList>
    </citation>
    <scope>NUCLEOTIDE SEQUENCE [LARGE SCALE GENOMIC DNA]</scope>
    <source>
        <strain evidence="4 5">DSM 8238</strain>
    </source>
</reference>
<evidence type="ECO:0000313" key="4">
    <source>
        <dbReference type="EMBL" id="MBC3803308.1"/>
    </source>
</evidence>
<keyword evidence="3" id="KW-0479">Metal-binding</keyword>
<name>A0ABR6WSG5_9FIRM</name>
<dbReference type="Pfam" id="PF06050">
    <property type="entry name" value="HGD-D"/>
    <property type="match status" value="1"/>
</dbReference>
<evidence type="ECO:0008006" key="6">
    <source>
        <dbReference type="Google" id="ProtNLM"/>
    </source>
</evidence>
<protein>
    <recommendedName>
        <fullName evidence="6">Benzoyl-CoA reductase/2-hydroxyglutaryl-CoA dehydratase subunit, BcrC/BadD/HgdB</fullName>
    </recommendedName>
</protein>
<evidence type="ECO:0000256" key="2">
    <source>
        <dbReference type="ARBA" id="ARBA00005806"/>
    </source>
</evidence>
<evidence type="ECO:0000313" key="5">
    <source>
        <dbReference type="Proteomes" id="UP000603234"/>
    </source>
</evidence>
<comment type="similarity">
    <text evidence="2">Belongs to the FldB/FldC dehydratase alpha/beta subunit family.</text>
</comment>
<keyword evidence="5" id="KW-1185">Reference proteome</keyword>
<sequence length="430" mass="49158">MTEEEKIMTATKNNHTAMTYESEYMDTLKTLYKENSQIEELRYFLNTSYLYFNREKMARRQPKVIVLGTSIPEELIYAAGAKPFWILGGSLGTVAWSDDLVPRDTDPVSRSMLGFLHNDHFDLGREALIIVPITCDSHRKIAGLLKNAGKQVVTVDIPPDKKDPLAGIKWKKQMELLAEKLTDHTGSRITRKSLTQASRLVETARKLMRDFITVGQKQDGLITGSVRMAVLNSYYHTNDLKLWCNQLRKLNLALLKNRKVIPAGETNKPTILLMGSPVTFPNYKIPFLIEDIGLKIGAVLDTTTPKMMASSNDSHQTNDPFDEIIFAHYRYDCSAAYSKNDRLYASALGHLKQGTIEGVVFHVLKGQIEYDFELERFEQLFATKEIPVFRLETDYQYQDVEQLRIRMEAFMEMLTQSRLRDACHLEKAAI</sequence>
<dbReference type="PANTHER" id="PTHR30548:SF1">
    <property type="entry name" value="DEHYDRATASE SUBUNIT MJ0007-RELATED"/>
    <property type="match status" value="1"/>
</dbReference>
<keyword evidence="3" id="KW-0411">Iron-sulfur</keyword>
<dbReference type="EMBL" id="WJBC01000002">
    <property type="protein sequence ID" value="MBC3803308.1"/>
    <property type="molecule type" value="Genomic_DNA"/>
</dbReference>
<dbReference type="Gene3D" id="3.40.50.11900">
    <property type="match status" value="1"/>
</dbReference>
<dbReference type="InterPro" id="IPR010327">
    <property type="entry name" value="FldB/FldC_alpha/beta"/>
</dbReference>
<comment type="caution">
    <text evidence="4">The sequence shown here is derived from an EMBL/GenBank/DDBJ whole genome shotgun (WGS) entry which is preliminary data.</text>
</comment>
<evidence type="ECO:0000256" key="3">
    <source>
        <dbReference type="ARBA" id="ARBA00023014"/>
    </source>
</evidence>
<dbReference type="Gene3D" id="3.40.50.11890">
    <property type="match status" value="1"/>
</dbReference>
<comment type="cofactor">
    <cofactor evidence="1">
        <name>[4Fe-4S] cluster</name>
        <dbReference type="ChEBI" id="CHEBI:49883"/>
    </cofactor>
</comment>